<accession>X0T6N8</accession>
<keyword evidence="9" id="KW-0012">Acyltransferase</keyword>
<keyword evidence="7" id="KW-0408">Iron</keyword>
<dbReference type="Pfam" id="PF04055">
    <property type="entry name" value="Radical_SAM"/>
    <property type="match status" value="1"/>
</dbReference>
<dbReference type="PROSITE" id="PS51918">
    <property type="entry name" value="RADICAL_SAM"/>
    <property type="match status" value="1"/>
</dbReference>
<keyword evidence="5" id="KW-0819">tRNA processing</keyword>
<dbReference type="GO" id="GO:0051539">
    <property type="term" value="F:4 iron, 4 sulfur cluster binding"/>
    <property type="evidence" value="ECO:0007669"/>
    <property type="project" value="UniProtKB-KW"/>
</dbReference>
<dbReference type="InterPro" id="IPR007197">
    <property type="entry name" value="rSAM"/>
</dbReference>
<dbReference type="InterPro" id="IPR039661">
    <property type="entry name" value="ELP3"/>
</dbReference>
<dbReference type="CDD" id="cd01335">
    <property type="entry name" value="Radical_SAM"/>
    <property type="match status" value="1"/>
</dbReference>
<dbReference type="InterPro" id="IPR013785">
    <property type="entry name" value="Aldolase_TIM"/>
</dbReference>
<dbReference type="SMART" id="SM00729">
    <property type="entry name" value="Elp3"/>
    <property type="match status" value="1"/>
</dbReference>
<name>X0T6N8_9ZZZZ</name>
<evidence type="ECO:0000256" key="9">
    <source>
        <dbReference type="ARBA" id="ARBA00023315"/>
    </source>
</evidence>
<dbReference type="SUPFAM" id="SSF102114">
    <property type="entry name" value="Radical SAM enzymes"/>
    <property type="match status" value="1"/>
</dbReference>
<dbReference type="AlphaFoldDB" id="X0T6N8"/>
<keyword evidence="2" id="KW-0004">4Fe-4S</keyword>
<evidence type="ECO:0000256" key="7">
    <source>
        <dbReference type="ARBA" id="ARBA00023004"/>
    </source>
</evidence>
<sequence length="275" mass="32152">PHGKCLYCPSLGVPQSYTPKSPVALRGKRLNYDPYKQVKSRLKAFEIMRHPTDKIELIIMGGTFLSYPKPYQINFVKRCYDSLNNKTSKTLQQAKKLNECTKHRCVALCIETRPDICSKKHIKQMLEFGATRCELGVQIIDDKIYKKVNRGHKIKDVIEATKRLKDVGFKVGYHVMPGLPGSNMKHDIKLFKELFKNQNFKPDQLKIYPCQVIKGSNLEKWFRQGKYKPYNDKQLIQLLIKMKKLVPEYCRIMRIMREIPPLYLVAGTFRIDLRK</sequence>
<evidence type="ECO:0000256" key="2">
    <source>
        <dbReference type="ARBA" id="ARBA00022485"/>
    </source>
</evidence>
<comment type="cofactor">
    <cofactor evidence="1">
        <name>[4Fe-4S] cluster</name>
        <dbReference type="ChEBI" id="CHEBI:49883"/>
    </cofactor>
</comment>
<feature type="non-terminal residue" evidence="11">
    <location>
        <position position="1"/>
    </location>
</feature>
<dbReference type="InterPro" id="IPR034687">
    <property type="entry name" value="ELP3-like"/>
</dbReference>
<evidence type="ECO:0000259" key="10">
    <source>
        <dbReference type="PROSITE" id="PS51918"/>
    </source>
</evidence>
<dbReference type="GO" id="GO:0046872">
    <property type="term" value="F:metal ion binding"/>
    <property type="evidence" value="ECO:0007669"/>
    <property type="project" value="UniProtKB-KW"/>
</dbReference>
<dbReference type="EMBL" id="BARS01019283">
    <property type="protein sequence ID" value="GAF89158.1"/>
    <property type="molecule type" value="Genomic_DNA"/>
</dbReference>
<keyword evidence="8" id="KW-0411">Iron-sulfur</keyword>
<dbReference type="PANTHER" id="PTHR11135:SF0">
    <property type="entry name" value="ELONGATOR COMPLEX PROTEIN 3"/>
    <property type="match status" value="1"/>
</dbReference>
<keyword evidence="6" id="KW-0479">Metal-binding</keyword>
<reference evidence="11" key="1">
    <citation type="journal article" date="2014" name="Front. Microbiol.">
        <title>High frequency of phylogenetically diverse reductive dehalogenase-homologous genes in deep subseafloor sedimentary metagenomes.</title>
        <authorList>
            <person name="Kawai M."/>
            <person name="Futagami T."/>
            <person name="Toyoda A."/>
            <person name="Takaki Y."/>
            <person name="Nishi S."/>
            <person name="Hori S."/>
            <person name="Arai W."/>
            <person name="Tsubouchi T."/>
            <person name="Morono Y."/>
            <person name="Uchiyama I."/>
            <person name="Ito T."/>
            <person name="Fujiyama A."/>
            <person name="Inagaki F."/>
            <person name="Takami H."/>
        </authorList>
    </citation>
    <scope>NUCLEOTIDE SEQUENCE</scope>
    <source>
        <strain evidence="11">Expedition CK06-06</strain>
    </source>
</reference>
<evidence type="ECO:0000256" key="3">
    <source>
        <dbReference type="ARBA" id="ARBA00022679"/>
    </source>
</evidence>
<dbReference type="InterPro" id="IPR032432">
    <property type="entry name" value="Radical_SAM_C"/>
</dbReference>
<dbReference type="InterPro" id="IPR006638">
    <property type="entry name" value="Elp3/MiaA/NifB-like_rSAM"/>
</dbReference>
<dbReference type="InterPro" id="IPR058240">
    <property type="entry name" value="rSAM_sf"/>
</dbReference>
<evidence type="ECO:0000256" key="5">
    <source>
        <dbReference type="ARBA" id="ARBA00022694"/>
    </source>
</evidence>
<evidence type="ECO:0000313" key="11">
    <source>
        <dbReference type="EMBL" id="GAF89158.1"/>
    </source>
</evidence>
<dbReference type="Pfam" id="PF16199">
    <property type="entry name" value="Radical_SAM_C"/>
    <property type="match status" value="1"/>
</dbReference>
<proteinExistence type="predicted"/>
<keyword evidence="3" id="KW-0808">Transferase</keyword>
<dbReference type="GO" id="GO:0016746">
    <property type="term" value="F:acyltransferase activity"/>
    <property type="evidence" value="ECO:0007669"/>
    <property type="project" value="UniProtKB-KW"/>
</dbReference>
<comment type="caution">
    <text evidence="11">The sequence shown here is derived from an EMBL/GenBank/DDBJ whole genome shotgun (WGS) entry which is preliminary data.</text>
</comment>
<dbReference type="NCBIfam" id="TIGR01211">
    <property type="entry name" value="ELP3"/>
    <property type="match status" value="1"/>
</dbReference>
<dbReference type="Gene3D" id="3.20.20.70">
    <property type="entry name" value="Aldolase class I"/>
    <property type="match status" value="1"/>
</dbReference>
<gene>
    <name evidence="11" type="ORF">S01H1_31272</name>
</gene>
<evidence type="ECO:0000256" key="1">
    <source>
        <dbReference type="ARBA" id="ARBA00001966"/>
    </source>
</evidence>
<dbReference type="GO" id="GO:0005737">
    <property type="term" value="C:cytoplasm"/>
    <property type="evidence" value="ECO:0007669"/>
    <property type="project" value="TreeGrafter"/>
</dbReference>
<dbReference type="GO" id="GO:0002926">
    <property type="term" value="P:tRNA wobble base 5-methoxycarbonylmethyl-2-thiouridinylation"/>
    <property type="evidence" value="ECO:0007669"/>
    <property type="project" value="TreeGrafter"/>
</dbReference>
<feature type="non-terminal residue" evidence="11">
    <location>
        <position position="275"/>
    </location>
</feature>
<protein>
    <recommendedName>
        <fullName evidence="10">Radical SAM core domain-containing protein</fullName>
    </recommendedName>
</protein>
<keyword evidence="4" id="KW-0949">S-adenosyl-L-methionine</keyword>
<organism evidence="11">
    <name type="scientific">marine sediment metagenome</name>
    <dbReference type="NCBI Taxonomy" id="412755"/>
    <lineage>
        <taxon>unclassified sequences</taxon>
        <taxon>metagenomes</taxon>
        <taxon>ecological metagenomes</taxon>
    </lineage>
</organism>
<dbReference type="PANTHER" id="PTHR11135">
    <property type="entry name" value="HISTONE ACETYLTRANSFERASE-RELATED"/>
    <property type="match status" value="1"/>
</dbReference>
<feature type="domain" description="Radical SAM core" evidence="10">
    <location>
        <begin position="1"/>
        <end position="262"/>
    </location>
</feature>
<evidence type="ECO:0000256" key="8">
    <source>
        <dbReference type="ARBA" id="ARBA00023014"/>
    </source>
</evidence>
<evidence type="ECO:0000256" key="4">
    <source>
        <dbReference type="ARBA" id="ARBA00022691"/>
    </source>
</evidence>
<evidence type="ECO:0000256" key="6">
    <source>
        <dbReference type="ARBA" id="ARBA00022723"/>
    </source>
</evidence>